<keyword evidence="1" id="KW-0436">Ligase</keyword>
<dbReference type="EMBL" id="JBHFPV010000001">
    <property type="protein sequence ID" value="MFH6603092.1"/>
    <property type="molecule type" value="Genomic_DNA"/>
</dbReference>
<dbReference type="EC" id="6.1.1.17" evidence="1"/>
<evidence type="ECO:0000313" key="2">
    <source>
        <dbReference type="Proteomes" id="UP001595191"/>
    </source>
</evidence>
<accession>A0ACC7LM90</accession>
<reference evidence="1" key="1">
    <citation type="submission" date="2024-09" db="EMBL/GenBank/DDBJ databases">
        <authorList>
            <person name="Liu J."/>
        </authorList>
    </citation>
    <scope>NUCLEOTIDE SEQUENCE</scope>
    <source>
        <strain evidence="1">NBU2967</strain>
    </source>
</reference>
<comment type="caution">
    <text evidence="1">The sequence shown here is derived from an EMBL/GenBank/DDBJ whole genome shotgun (WGS) entry which is preliminary data.</text>
</comment>
<proteinExistence type="predicted"/>
<evidence type="ECO:0000313" key="1">
    <source>
        <dbReference type="EMBL" id="MFH6603092.1"/>
    </source>
</evidence>
<keyword evidence="2" id="KW-1185">Reference proteome</keyword>
<dbReference type="Proteomes" id="UP001595191">
    <property type="component" value="Unassembled WGS sequence"/>
</dbReference>
<gene>
    <name evidence="1" type="primary">gltX</name>
    <name evidence="1" type="ORF">ACEZ3G_06360</name>
</gene>
<name>A0ACC7LM90_9FLAO</name>
<sequence length="514" mass="59176">MPEKVRVRFAPSPTGPLHIGGVRTALFNYLFAKKNGGDFILRIEDTDQNRYVEGAEEYIINSLNWCGIPFDEGPGKEKGFGPYRQSERKHLYSQYADELVQQGKAYYAFDTPERLDFHRKDHEAKGKTFIYNWHNRLKLDNSLSLNEQETQKRLDSGEEYVIRFKTPQDEKLVLTDLVRGKIEIDTNTLDDKVLFKSDGMPTYHLANIVDDHLMEITHVIRGEEWLPSLALHQQLYDAFGWRAPKFAHLPLIMKPVGKGKLSKRDGEKMGFPVFPLSWKDSVGYREAGYFPEAVVNFLALLGWNPGTEQEIFSLQELTQSFTLERVNKSGARFDPDKTKWYNQHYLQEKSNEELAGLFVKYMENHSVDTERSRSDEGGLDSARPDSSYVEKVVSLIKERAAFVSDFWDLSDYFFVAPETYDEKAVKKQWKEDTPTVMTELLTVLQNIDDFASETVENTVKEWIANKELSFGKVMPPLRLIIVGAMKGPHLFDIMALIGKEETLGRLERALEVLE</sequence>
<protein>
    <submittedName>
        <fullName evidence="1">Glutamate--tRNA ligase</fullName>
        <ecNumber evidence="1">6.1.1.17</ecNumber>
    </submittedName>
</protein>
<organism evidence="1 2">
    <name type="scientific">Meishania litoralis</name>
    <dbReference type="NCBI Taxonomy" id="3434685"/>
    <lineage>
        <taxon>Bacteria</taxon>
        <taxon>Pseudomonadati</taxon>
        <taxon>Bacteroidota</taxon>
        <taxon>Flavobacteriia</taxon>
        <taxon>Flavobacteriales</taxon>
        <taxon>Flavobacteriaceae</taxon>
        <taxon>Meishania</taxon>
    </lineage>
</organism>